<evidence type="ECO:0000256" key="3">
    <source>
        <dbReference type="ARBA" id="ARBA00022980"/>
    </source>
</evidence>
<dbReference type="Proteomes" id="UP000503251">
    <property type="component" value="Chromosome"/>
</dbReference>
<comment type="similarity">
    <text evidence="5">Belongs to the bacterial ribosomal protein bL25 family. CTC subfamily.</text>
</comment>
<dbReference type="EMBL" id="QMIF01000003">
    <property type="protein sequence ID" value="TVM35139.1"/>
    <property type="molecule type" value="Genomic_DNA"/>
</dbReference>
<dbReference type="OrthoDB" id="9786489at2"/>
<evidence type="ECO:0000313" key="11">
    <source>
        <dbReference type="Proteomes" id="UP000434052"/>
    </source>
</evidence>
<dbReference type="PANTHER" id="PTHR33284:SF1">
    <property type="entry name" value="RIBOSOMAL PROTEIN L25_GLN-TRNA SYNTHETASE, ANTI-CODON-BINDING DOMAIN-CONTAINING PROTEIN"/>
    <property type="match status" value="1"/>
</dbReference>
<dbReference type="Gene3D" id="2.40.240.10">
    <property type="entry name" value="Ribosomal Protein L25, Chain P"/>
    <property type="match status" value="1"/>
</dbReference>
<dbReference type="EMBL" id="CP039543">
    <property type="protein sequence ID" value="QJT08246.1"/>
    <property type="molecule type" value="Genomic_DNA"/>
</dbReference>
<feature type="region of interest" description="Disordered" evidence="6">
    <location>
        <begin position="192"/>
        <end position="218"/>
    </location>
</feature>
<dbReference type="InterPro" id="IPR011035">
    <property type="entry name" value="Ribosomal_bL25/Gln-tRNA_synth"/>
</dbReference>
<keyword evidence="2 5" id="KW-0694">RNA-binding</keyword>
<evidence type="ECO:0000256" key="2">
    <source>
        <dbReference type="ARBA" id="ARBA00022884"/>
    </source>
</evidence>
<dbReference type="InterPro" id="IPR020056">
    <property type="entry name" value="Rbsml_bL25/Gln-tRNA_synth_N"/>
</dbReference>
<evidence type="ECO:0000256" key="5">
    <source>
        <dbReference type="HAMAP-Rule" id="MF_01334"/>
    </source>
</evidence>
<dbReference type="GO" id="GO:0003735">
    <property type="term" value="F:structural constituent of ribosome"/>
    <property type="evidence" value="ECO:0007669"/>
    <property type="project" value="InterPro"/>
</dbReference>
<evidence type="ECO:0000256" key="4">
    <source>
        <dbReference type="ARBA" id="ARBA00023274"/>
    </source>
</evidence>
<dbReference type="InterPro" id="IPR037121">
    <property type="entry name" value="Ribosomal_bL25_C"/>
</dbReference>
<keyword evidence="3 5" id="KW-0689">Ribosomal protein</keyword>
<gene>
    <name evidence="5" type="primary">rplY</name>
    <name evidence="5" type="synonym">ctc</name>
    <name evidence="10" type="ORF">DQK91_07010</name>
    <name evidence="9" type="ORF">E8L03_04585</name>
</gene>
<comment type="function">
    <text evidence="5">This is one of the proteins that binds to the 5S RNA in the ribosome where it forms part of the central protuberance.</text>
</comment>
<evidence type="ECO:0000313" key="10">
    <source>
        <dbReference type="EMBL" id="TVM35139.1"/>
    </source>
</evidence>
<keyword evidence="12" id="KW-1185">Reference proteome</keyword>
<dbReference type="InterPro" id="IPR020930">
    <property type="entry name" value="Ribosomal_uL5_bac-type"/>
</dbReference>
<dbReference type="PANTHER" id="PTHR33284">
    <property type="entry name" value="RIBOSOMAL PROTEIN L25/GLN-TRNA SYNTHETASE, ANTI-CODON-BINDING DOMAIN-CONTAINING PROTEIN"/>
    <property type="match status" value="1"/>
</dbReference>
<evidence type="ECO:0000259" key="8">
    <source>
        <dbReference type="Pfam" id="PF14693"/>
    </source>
</evidence>
<dbReference type="InterPro" id="IPR029751">
    <property type="entry name" value="Ribosomal_L25_dom"/>
</dbReference>
<sequence>MAKKEYIVQVTAREELGKGYNRRLRAGGKVPGVFYNGKGENFAFTIDEAVLSKTLRDMGRTQVFSLKVESDGETKSMPAIIWQVEHHPYKKKVNHVDIYGIDPHKKLRVDVPIELQGTPPGRKEGGILEIFHDSVTVECLPMDIPHTIPIDVSGLEVGMHVHMEDLVFPENVEPFYEENFTILNMTAKRGLAATGETGGEEGEEAEAAEGEAAEAEAE</sequence>
<dbReference type="Pfam" id="PF01386">
    <property type="entry name" value="Ribosomal_L25p"/>
    <property type="match status" value="1"/>
</dbReference>
<comment type="subunit">
    <text evidence="5">Part of the 50S ribosomal subunit; part of the 5S rRNA/L5/L18/L25 subcomplex. Contacts the 5S rRNA. Binds to the 5S rRNA independently of L5 and L18.</text>
</comment>
<reference evidence="9 12" key="2">
    <citation type="submission" date="2019-04" db="EMBL/GenBank/DDBJ databases">
        <title>Isolation and culture of sulfate reducing bacteria from the cold seep of the South China Sea.</title>
        <authorList>
            <person name="Sun C."/>
            <person name="Liu R."/>
        </authorList>
    </citation>
    <scope>NUCLEOTIDE SEQUENCE [LARGE SCALE GENOMIC DNA]</scope>
    <source>
        <strain evidence="9 12">CS1</strain>
    </source>
</reference>
<dbReference type="Pfam" id="PF14693">
    <property type="entry name" value="Ribosomal_TL5_C"/>
    <property type="match status" value="1"/>
</dbReference>
<dbReference type="CDD" id="cd00495">
    <property type="entry name" value="Ribosomal_L25_TL5_CTC"/>
    <property type="match status" value="1"/>
</dbReference>
<keyword evidence="4 5" id="KW-0687">Ribonucleoprotein</keyword>
<evidence type="ECO:0000256" key="6">
    <source>
        <dbReference type="SAM" id="MobiDB-lite"/>
    </source>
</evidence>
<accession>A0A6P1ZMI1</accession>
<keyword evidence="1 5" id="KW-0699">rRNA-binding</keyword>
<dbReference type="Proteomes" id="UP000434052">
    <property type="component" value="Unassembled WGS sequence"/>
</dbReference>
<dbReference type="RefSeq" id="WP_144234696.1">
    <property type="nucleotide sequence ID" value="NZ_CP039543.1"/>
</dbReference>
<reference evidence="10 11" key="1">
    <citation type="submission" date="2018-06" db="EMBL/GenBank/DDBJ databases">
        <title>Complete genome of Desulfovibrio marinus P48SEP.</title>
        <authorList>
            <person name="Crispim J.S."/>
            <person name="Vidigal P.M.P."/>
            <person name="Silva L.C.F."/>
            <person name="Araujo L.C."/>
            <person name="Laguardia C.N."/>
            <person name="Dias R.S."/>
            <person name="Sousa M.P."/>
            <person name="Paula S.O."/>
            <person name="Silva C."/>
        </authorList>
    </citation>
    <scope>NUCLEOTIDE SEQUENCE [LARGE SCALE GENOMIC DNA]</scope>
    <source>
        <strain evidence="10 11">P48SEP</strain>
    </source>
</reference>
<dbReference type="InterPro" id="IPR020057">
    <property type="entry name" value="Ribosomal_bL25_b-dom"/>
</dbReference>
<dbReference type="GO" id="GO:0022625">
    <property type="term" value="C:cytosolic large ribosomal subunit"/>
    <property type="evidence" value="ECO:0007669"/>
    <property type="project" value="TreeGrafter"/>
</dbReference>
<name>A0A6P1ZMI1_9BACT</name>
<proteinExistence type="inferred from homology"/>
<dbReference type="NCBIfam" id="TIGR00731">
    <property type="entry name" value="bL25_bact_ctc"/>
    <property type="match status" value="1"/>
</dbReference>
<feature type="compositionally biased region" description="Acidic residues" evidence="6">
    <location>
        <begin position="198"/>
        <end position="218"/>
    </location>
</feature>
<feature type="domain" description="Large ribosomal subunit protein bL25 L25" evidence="7">
    <location>
        <begin position="9"/>
        <end position="97"/>
    </location>
</feature>
<evidence type="ECO:0000313" key="12">
    <source>
        <dbReference type="Proteomes" id="UP000503251"/>
    </source>
</evidence>
<organism evidence="10 11">
    <name type="scientific">Oceanidesulfovibrio marinus</name>
    <dbReference type="NCBI Taxonomy" id="370038"/>
    <lineage>
        <taxon>Bacteria</taxon>
        <taxon>Pseudomonadati</taxon>
        <taxon>Thermodesulfobacteriota</taxon>
        <taxon>Desulfovibrionia</taxon>
        <taxon>Desulfovibrionales</taxon>
        <taxon>Desulfovibrionaceae</taxon>
        <taxon>Oceanidesulfovibrio</taxon>
    </lineage>
</organism>
<dbReference type="GO" id="GO:0008097">
    <property type="term" value="F:5S rRNA binding"/>
    <property type="evidence" value="ECO:0007669"/>
    <property type="project" value="InterPro"/>
</dbReference>
<evidence type="ECO:0000313" key="9">
    <source>
        <dbReference type="EMBL" id="QJT08246.1"/>
    </source>
</evidence>
<dbReference type="Gene3D" id="2.170.120.20">
    <property type="entry name" value="Ribosomal protein L25, beta domain"/>
    <property type="match status" value="1"/>
</dbReference>
<dbReference type="AlphaFoldDB" id="A0A6P1ZMI1"/>
<dbReference type="SUPFAM" id="SSF50715">
    <property type="entry name" value="Ribosomal protein L25-like"/>
    <property type="match status" value="1"/>
</dbReference>
<feature type="domain" description="Large ribosomal subunit protein bL25 beta" evidence="8">
    <location>
        <begin position="106"/>
        <end position="188"/>
    </location>
</feature>
<protein>
    <recommendedName>
        <fullName evidence="5">Large ribosomal subunit protein bL25</fullName>
    </recommendedName>
    <alternativeName>
        <fullName evidence="5">General stress protein CTC</fullName>
    </alternativeName>
</protein>
<dbReference type="InterPro" id="IPR001021">
    <property type="entry name" value="Ribosomal_bL25_long"/>
</dbReference>
<dbReference type="HAMAP" id="MF_01334">
    <property type="entry name" value="Ribosomal_bL25_CTC"/>
    <property type="match status" value="1"/>
</dbReference>
<evidence type="ECO:0000256" key="1">
    <source>
        <dbReference type="ARBA" id="ARBA00022730"/>
    </source>
</evidence>
<evidence type="ECO:0000259" key="7">
    <source>
        <dbReference type="Pfam" id="PF01386"/>
    </source>
</evidence>
<dbReference type="GO" id="GO:0006412">
    <property type="term" value="P:translation"/>
    <property type="evidence" value="ECO:0007669"/>
    <property type="project" value="UniProtKB-UniRule"/>
</dbReference>